<reference evidence="2 3" key="1">
    <citation type="journal article" date="2023" name="Arcadia Sci">
        <title>De novo assembly of a long-read Amblyomma americanum tick genome.</title>
        <authorList>
            <person name="Chou S."/>
            <person name="Poskanzer K.E."/>
            <person name="Rollins M."/>
            <person name="Thuy-Boun P.S."/>
        </authorList>
    </citation>
    <scope>NUCLEOTIDE SEQUENCE [LARGE SCALE GENOMIC DNA]</scope>
    <source>
        <strain evidence="2">F_SG_1</strain>
        <tissue evidence="2">Salivary glands</tissue>
    </source>
</reference>
<accession>A0AAQ4FA95</accession>
<protein>
    <recommendedName>
        <fullName evidence="1">NADP-dependent oxidoreductase domain-containing protein</fullName>
    </recommendedName>
</protein>
<dbReference type="Pfam" id="PF00248">
    <property type="entry name" value="Aldo_ket_red"/>
    <property type="match status" value="1"/>
</dbReference>
<dbReference type="InterPro" id="IPR020471">
    <property type="entry name" value="AKR"/>
</dbReference>
<dbReference type="InterPro" id="IPR023210">
    <property type="entry name" value="NADP_OxRdtase_dom"/>
</dbReference>
<dbReference type="PANTHER" id="PTHR42686">
    <property type="entry name" value="GH17980P-RELATED"/>
    <property type="match status" value="1"/>
</dbReference>
<dbReference type="CDD" id="cd19163">
    <property type="entry name" value="AKR_galDH"/>
    <property type="match status" value="1"/>
</dbReference>
<dbReference type="GO" id="GO:0010349">
    <property type="term" value="F:L-galactose dehydrogenase activity"/>
    <property type="evidence" value="ECO:0007669"/>
    <property type="project" value="InterPro"/>
</dbReference>
<dbReference type="SUPFAM" id="SSF51430">
    <property type="entry name" value="NAD(P)-linked oxidoreductase"/>
    <property type="match status" value="1"/>
</dbReference>
<dbReference type="EMBL" id="JARKHS020005255">
    <property type="protein sequence ID" value="KAK8783721.1"/>
    <property type="molecule type" value="Genomic_DNA"/>
</dbReference>
<proteinExistence type="predicted"/>
<dbReference type="FunFam" id="3.20.20.100:FF:000011">
    <property type="entry name" value="Aldo/keto reductase"/>
    <property type="match status" value="1"/>
</dbReference>
<dbReference type="Proteomes" id="UP001321473">
    <property type="component" value="Unassembled WGS sequence"/>
</dbReference>
<dbReference type="InterPro" id="IPR044479">
    <property type="entry name" value="LGALDH-like"/>
</dbReference>
<evidence type="ECO:0000313" key="3">
    <source>
        <dbReference type="Proteomes" id="UP001321473"/>
    </source>
</evidence>
<keyword evidence="3" id="KW-1185">Reference proteome</keyword>
<dbReference type="GO" id="GO:0005829">
    <property type="term" value="C:cytosol"/>
    <property type="evidence" value="ECO:0007669"/>
    <property type="project" value="TreeGrafter"/>
</dbReference>
<dbReference type="Gene3D" id="3.20.20.100">
    <property type="entry name" value="NADP-dependent oxidoreductase domain"/>
    <property type="match status" value="1"/>
</dbReference>
<sequence>MEPPMALPPLKRRRFGSTDIVVPEISFGASGLGHVQEGSTEEEEALRAVRNAIQWGVNYFDTAPWYGQGRSETVLGKALDGVPRDAFHVANKVGRYETDCERMFDFSGRRTLDSVAESLDKMRLAYFDIVQVHDVEFAPSLDLILKETLPALESLRQAGKIRYIGVTGYPLHTLREVIERSPVKVDTVLSYCRGTLFDDSLAEHMPFFQSHRLGVANAAPLGMGLLTSSPPPVWHPTPEDLKKACADAATFCKEAGYSIERLGLRYSLSKFPGVHTTIIGMSSTDVLLKNILCAGPVSKEEDDFAQLVRDKYFRRPTSNHWEGVEIEKIRQKLARRRCHLRQDEAPTRSVNGQ</sequence>
<dbReference type="InterPro" id="IPR036812">
    <property type="entry name" value="NAD(P)_OxRdtase_dom_sf"/>
</dbReference>
<dbReference type="AlphaFoldDB" id="A0AAQ4FA95"/>
<feature type="domain" description="NADP-dependent oxidoreductase" evidence="1">
    <location>
        <begin position="24"/>
        <end position="292"/>
    </location>
</feature>
<comment type="caution">
    <text evidence="2">The sequence shown here is derived from an EMBL/GenBank/DDBJ whole genome shotgun (WGS) entry which is preliminary data.</text>
</comment>
<gene>
    <name evidence="2" type="ORF">V5799_009912</name>
</gene>
<evidence type="ECO:0000313" key="2">
    <source>
        <dbReference type="EMBL" id="KAK8783721.1"/>
    </source>
</evidence>
<evidence type="ECO:0000259" key="1">
    <source>
        <dbReference type="Pfam" id="PF00248"/>
    </source>
</evidence>
<name>A0AAQ4FA95_AMBAM</name>
<dbReference type="PANTHER" id="PTHR42686:SF1">
    <property type="entry name" value="GH17980P-RELATED"/>
    <property type="match status" value="1"/>
</dbReference>
<organism evidence="2 3">
    <name type="scientific">Amblyomma americanum</name>
    <name type="common">Lone star tick</name>
    <dbReference type="NCBI Taxonomy" id="6943"/>
    <lineage>
        <taxon>Eukaryota</taxon>
        <taxon>Metazoa</taxon>
        <taxon>Ecdysozoa</taxon>
        <taxon>Arthropoda</taxon>
        <taxon>Chelicerata</taxon>
        <taxon>Arachnida</taxon>
        <taxon>Acari</taxon>
        <taxon>Parasitiformes</taxon>
        <taxon>Ixodida</taxon>
        <taxon>Ixodoidea</taxon>
        <taxon>Ixodidae</taxon>
        <taxon>Amblyomminae</taxon>
        <taxon>Amblyomma</taxon>
    </lineage>
</organism>